<dbReference type="RefSeq" id="WP_145857658.1">
    <property type="nucleotide sequence ID" value="NZ_RPFW01000005.1"/>
</dbReference>
<dbReference type="AlphaFoldDB" id="A0A6P2BZD6"/>
<dbReference type="InterPro" id="IPR021315">
    <property type="entry name" value="Gap/Sap"/>
</dbReference>
<name>A0A6P2BZD6_9ACTN</name>
<keyword evidence="1" id="KW-0472">Membrane</keyword>
<dbReference type="OrthoDB" id="3871948at2"/>
<dbReference type="Pfam" id="PF11139">
    <property type="entry name" value="SfLAP"/>
    <property type="match status" value="1"/>
</dbReference>
<protein>
    <submittedName>
        <fullName evidence="2">GAP family protein</fullName>
    </submittedName>
</protein>
<feature type="transmembrane region" description="Helical" evidence="1">
    <location>
        <begin position="6"/>
        <end position="29"/>
    </location>
</feature>
<keyword evidence="1" id="KW-1133">Transmembrane helix</keyword>
<comment type="caution">
    <text evidence="2">The sequence shown here is derived from an EMBL/GenBank/DDBJ whole genome shotgun (WGS) entry which is preliminary data.</text>
</comment>
<reference evidence="2 3" key="1">
    <citation type="submission" date="2018-11" db="EMBL/GenBank/DDBJ databases">
        <title>Trebonia kvetii gen.nov., sp.nov., a novel acidophilic actinobacterium, and proposal of the new actinobacterial family Treboniaceae fam. nov.</title>
        <authorList>
            <person name="Rapoport D."/>
            <person name="Sagova-Mareckova M."/>
            <person name="Sedlacek I."/>
            <person name="Provaznik J."/>
            <person name="Kralova S."/>
            <person name="Pavlinic D."/>
            <person name="Benes V."/>
            <person name="Kopecky J."/>
        </authorList>
    </citation>
    <scope>NUCLEOTIDE SEQUENCE [LARGE SCALE GENOMIC DNA]</scope>
    <source>
        <strain evidence="2 3">15Tr583</strain>
    </source>
</reference>
<feature type="transmembrane region" description="Helical" evidence="1">
    <location>
        <begin position="41"/>
        <end position="61"/>
    </location>
</feature>
<evidence type="ECO:0000256" key="1">
    <source>
        <dbReference type="SAM" id="Phobius"/>
    </source>
</evidence>
<organism evidence="2 3">
    <name type="scientific">Trebonia kvetii</name>
    <dbReference type="NCBI Taxonomy" id="2480626"/>
    <lineage>
        <taxon>Bacteria</taxon>
        <taxon>Bacillati</taxon>
        <taxon>Actinomycetota</taxon>
        <taxon>Actinomycetes</taxon>
        <taxon>Streptosporangiales</taxon>
        <taxon>Treboniaceae</taxon>
        <taxon>Trebonia</taxon>
    </lineage>
</organism>
<keyword evidence="3" id="KW-1185">Reference proteome</keyword>
<feature type="transmembrane region" description="Helical" evidence="1">
    <location>
        <begin position="119"/>
        <end position="140"/>
    </location>
</feature>
<proteinExistence type="predicted"/>
<dbReference type="Proteomes" id="UP000460272">
    <property type="component" value="Unassembled WGS sequence"/>
</dbReference>
<feature type="transmembrane region" description="Helical" evidence="1">
    <location>
        <begin position="73"/>
        <end position="91"/>
    </location>
</feature>
<feature type="transmembrane region" description="Helical" evidence="1">
    <location>
        <begin position="198"/>
        <end position="219"/>
    </location>
</feature>
<evidence type="ECO:0000313" key="3">
    <source>
        <dbReference type="Proteomes" id="UP000460272"/>
    </source>
</evidence>
<accession>A0A6P2BZD6</accession>
<evidence type="ECO:0000313" key="2">
    <source>
        <dbReference type="EMBL" id="TVZ02543.1"/>
    </source>
</evidence>
<gene>
    <name evidence="2" type="ORF">EAS64_27575</name>
</gene>
<sequence>MTSVVLELMLIGAAVALDPLPLTAFLVVLPSARGARKGAAFVLGWLVSLAIVVTITVLATGNNPPKPATAPSLAALAVKIVLGVILVRIAFKHIRARGRPKPPKKPPRWQAQVDSMSPWFALALAPTLQPWVLIGAGAATVVEAKLSSWESFLALGLYCVLASSSYLAMEIYAIVRPDESKALLAACRTWLDARMDQVIIAGCLIIGLWFIGNSLYLIFS</sequence>
<dbReference type="EMBL" id="RPFW01000005">
    <property type="protein sequence ID" value="TVZ02543.1"/>
    <property type="molecule type" value="Genomic_DNA"/>
</dbReference>
<keyword evidence="1" id="KW-0812">Transmembrane</keyword>
<feature type="transmembrane region" description="Helical" evidence="1">
    <location>
        <begin position="152"/>
        <end position="175"/>
    </location>
</feature>